<sequence>MSTKAPNPVDKYVGSRVRMRRIMLGMSQEKLGEALGLTFQQVQKYEKGTNRVGASRIQQISEILQVPVSFLFEGGPSGIASAGGFGEGTSPAYISDFLATSEGLALTRAFTRITDAKLRRSIVELVEQIATREAPDKR</sequence>
<dbReference type="Proteomes" id="UP000680805">
    <property type="component" value="Chromosome"/>
</dbReference>
<evidence type="ECO:0000313" key="4">
    <source>
        <dbReference type="Proteomes" id="UP000680805"/>
    </source>
</evidence>
<dbReference type="Gene3D" id="1.10.260.40">
    <property type="entry name" value="lambda repressor-like DNA-binding domains"/>
    <property type="match status" value="1"/>
</dbReference>
<reference evidence="3" key="1">
    <citation type="submission" date="2021-06" db="EMBL/GenBank/DDBJ databases">
        <title>Bradyrhizobium sp. S2-11-2 Genome sequencing.</title>
        <authorList>
            <person name="Jin L."/>
        </authorList>
    </citation>
    <scope>NUCLEOTIDE SEQUENCE</scope>
    <source>
        <strain evidence="3">S2-11-2</strain>
    </source>
</reference>
<dbReference type="EMBL" id="CP076135">
    <property type="protein sequence ID" value="QWG18362.1"/>
    <property type="molecule type" value="Genomic_DNA"/>
</dbReference>
<dbReference type="InterPro" id="IPR001387">
    <property type="entry name" value="Cro/C1-type_HTH"/>
</dbReference>
<evidence type="ECO:0000313" key="3">
    <source>
        <dbReference type="EMBL" id="QWG18362.1"/>
    </source>
</evidence>
<dbReference type="InterPro" id="IPR010982">
    <property type="entry name" value="Lambda_DNA-bd_dom_sf"/>
</dbReference>
<dbReference type="RefSeq" id="WP_215613949.1">
    <property type="nucleotide sequence ID" value="NZ_CP076134.1"/>
</dbReference>
<protein>
    <submittedName>
        <fullName evidence="3">Helix-turn-helix domain-containing protein</fullName>
    </submittedName>
</protein>
<dbReference type="SUPFAM" id="SSF47413">
    <property type="entry name" value="lambda repressor-like DNA-binding domains"/>
    <property type="match status" value="1"/>
</dbReference>
<dbReference type="EMBL" id="CP076134">
    <property type="protein sequence ID" value="QWG15583.1"/>
    <property type="molecule type" value="Genomic_DNA"/>
</dbReference>
<dbReference type="KEGG" id="bsei:KMZ68_00175"/>
<evidence type="ECO:0000259" key="1">
    <source>
        <dbReference type="PROSITE" id="PS50943"/>
    </source>
</evidence>
<dbReference type="AlphaFoldDB" id="A0A975NNC0"/>
<dbReference type="Pfam" id="PF01381">
    <property type="entry name" value="HTH_3"/>
    <property type="match status" value="1"/>
</dbReference>
<dbReference type="SMART" id="SM00530">
    <property type="entry name" value="HTH_XRE"/>
    <property type="match status" value="1"/>
</dbReference>
<proteinExistence type="predicted"/>
<reference evidence="2" key="2">
    <citation type="submission" date="2021-06" db="EMBL/GenBank/DDBJ databases">
        <title>Bradyrhizobium sp. S2-20-1 Genome sequencing.</title>
        <authorList>
            <person name="Jin L."/>
        </authorList>
    </citation>
    <scope>NUCLEOTIDE SEQUENCE</scope>
    <source>
        <strain evidence="2">S2-20-1</strain>
    </source>
</reference>
<gene>
    <name evidence="2" type="ORF">KMZ29_00170</name>
    <name evidence="3" type="ORF">KMZ68_00175</name>
</gene>
<feature type="domain" description="HTH cro/C1-type" evidence="1">
    <location>
        <begin position="17"/>
        <end position="71"/>
    </location>
</feature>
<name>A0A975NNC0_9BRAD</name>
<organism evidence="3 4">
    <name type="scientific">Bradyrhizobium sediminis</name>
    <dbReference type="NCBI Taxonomy" id="2840469"/>
    <lineage>
        <taxon>Bacteria</taxon>
        <taxon>Pseudomonadati</taxon>
        <taxon>Pseudomonadota</taxon>
        <taxon>Alphaproteobacteria</taxon>
        <taxon>Hyphomicrobiales</taxon>
        <taxon>Nitrobacteraceae</taxon>
        <taxon>Bradyrhizobium</taxon>
    </lineage>
</organism>
<dbReference type="PROSITE" id="PS50943">
    <property type="entry name" value="HTH_CROC1"/>
    <property type="match status" value="1"/>
</dbReference>
<dbReference type="CDD" id="cd00093">
    <property type="entry name" value="HTH_XRE"/>
    <property type="match status" value="1"/>
</dbReference>
<dbReference type="Proteomes" id="UP000680839">
    <property type="component" value="Chromosome"/>
</dbReference>
<dbReference type="GO" id="GO:0003677">
    <property type="term" value="F:DNA binding"/>
    <property type="evidence" value="ECO:0007669"/>
    <property type="project" value="InterPro"/>
</dbReference>
<accession>A0A975NNC0</accession>
<evidence type="ECO:0000313" key="2">
    <source>
        <dbReference type="EMBL" id="QWG15583.1"/>
    </source>
</evidence>